<dbReference type="EMBL" id="FNJL01000006">
    <property type="protein sequence ID" value="SDP02640.1"/>
    <property type="molecule type" value="Genomic_DNA"/>
</dbReference>
<dbReference type="GO" id="GO:0043138">
    <property type="term" value="F:3'-5' DNA helicase activity"/>
    <property type="evidence" value="ECO:0007669"/>
    <property type="project" value="TreeGrafter"/>
</dbReference>
<dbReference type="Pfam" id="PF13361">
    <property type="entry name" value="UvrD_C"/>
    <property type="match status" value="2"/>
</dbReference>
<organism evidence="7 8">
    <name type="scientific">Paracidovorax cattleyae</name>
    <dbReference type="NCBI Taxonomy" id="80868"/>
    <lineage>
        <taxon>Bacteria</taxon>
        <taxon>Pseudomonadati</taxon>
        <taxon>Pseudomonadota</taxon>
        <taxon>Betaproteobacteria</taxon>
        <taxon>Burkholderiales</taxon>
        <taxon>Comamonadaceae</taxon>
        <taxon>Paracidovorax</taxon>
    </lineage>
</organism>
<protein>
    <recommendedName>
        <fullName evidence="5">DNA 3'-5' helicase II</fullName>
    </recommendedName>
</protein>
<dbReference type="Pfam" id="PF13245">
    <property type="entry name" value="AAA_19"/>
    <property type="match status" value="1"/>
</dbReference>
<keyword evidence="3 7" id="KW-0347">Helicase</keyword>
<feature type="domain" description="NERD" evidence="6">
    <location>
        <begin position="14"/>
        <end position="130"/>
    </location>
</feature>
<keyword evidence="1" id="KW-0547">Nucleotide-binding</keyword>
<keyword evidence="8" id="KW-1185">Reference proteome</keyword>
<proteinExistence type="predicted"/>
<evidence type="ECO:0000256" key="5">
    <source>
        <dbReference type="ARBA" id="ARBA00034923"/>
    </source>
</evidence>
<dbReference type="OrthoDB" id="393237at2"/>
<dbReference type="InterPro" id="IPR027417">
    <property type="entry name" value="P-loop_NTPase"/>
</dbReference>
<accession>A0A1H0PCZ9</accession>
<dbReference type="PANTHER" id="PTHR11070">
    <property type="entry name" value="UVRD / RECB / PCRA DNA HELICASE FAMILY MEMBER"/>
    <property type="match status" value="1"/>
</dbReference>
<dbReference type="GO" id="GO:0016787">
    <property type="term" value="F:hydrolase activity"/>
    <property type="evidence" value="ECO:0007669"/>
    <property type="project" value="UniProtKB-KW"/>
</dbReference>
<name>A0A1H0PCZ9_9BURK</name>
<gene>
    <name evidence="7" type="ORF">SAMN04489708_10689</name>
</gene>
<evidence type="ECO:0000256" key="3">
    <source>
        <dbReference type="ARBA" id="ARBA00022806"/>
    </source>
</evidence>
<dbReference type="Gene3D" id="3.40.50.300">
    <property type="entry name" value="P-loop containing nucleotide triphosphate hydrolases"/>
    <property type="match status" value="2"/>
</dbReference>
<evidence type="ECO:0000313" key="8">
    <source>
        <dbReference type="Proteomes" id="UP000199317"/>
    </source>
</evidence>
<dbReference type="PROSITE" id="PS50965">
    <property type="entry name" value="NERD"/>
    <property type="match status" value="1"/>
</dbReference>
<dbReference type="GO" id="GO:0005524">
    <property type="term" value="F:ATP binding"/>
    <property type="evidence" value="ECO:0007669"/>
    <property type="project" value="UniProtKB-KW"/>
</dbReference>
<dbReference type="GO" id="GO:0003677">
    <property type="term" value="F:DNA binding"/>
    <property type="evidence" value="ECO:0007669"/>
    <property type="project" value="InterPro"/>
</dbReference>
<keyword evidence="4" id="KW-0067">ATP-binding</keyword>
<dbReference type="InterPro" id="IPR011528">
    <property type="entry name" value="NERD"/>
</dbReference>
<dbReference type="GO" id="GO:0000725">
    <property type="term" value="P:recombinational repair"/>
    <property type="evidence" value="ECO:0007669"/>
    <property type="project" value="TreeGrafter"/>
</dbReference>
<evidence type="ECO:0000313" key="7">
    <source>
        <dbReference type="EMBL" id="SDP02640.1"/>
    </source>
</evidence>
<keyword evidence="2" id="KW-0378">Hydrolase</keyword>
<dbReference type="RefSeq" id="WP_092833015.1">
    <property type="nucleotide sequence ID" value="NZ_CP028290.1"/>
</dbReference>
<evidence type="ECO:0000256" key="2">
    <source>
        <dbReference type="ARBA" id="ARBA00022801"/>
    </source>
</evidence>
<dbReference type="Pfam" id="PF08378">
    <property type="entry name" value="NERD"/>
    <property type="match status" value="1"/>
</dbReference>
<dbReference type="InterPro" id="IPR000212">
    <property type="entry name" value="DNA_helicase_UvrD/REP"/>
</dbReference>
<dbReference type="PANTHER" id="PTHR11070:SF2">
    <property type="entry name" value="ATP-DEPENDENT DNA HELICASE SRS2"/>
    <property type="match status" value="1"/>
</dbReference>
<evidence type="ECO:0000256" key="4">
    <source>
        <dbReference type="ARBA" id="ARBA00022840"/>
    </source>
</evidence>
<dbReference type="Proteomes" id="UP000199317">
    <property type="component" value="Unassembled WGS sequence"/>
</dbReference>
<sequence>MATLIPAIGSCTSRMTAGERRLAQRLERKLDGDYSVWYDVPVGPKQTYPDFVVMHPRRGVLILETKDWHLETVRKATRQYWEIAPDGGAPKIVKNPLEQARHCALEVVRALERDPQLVQPSGPHQGKLAFPWGHGVVFTRITRRQFEAAGLDEAIAPDYVVCQDEMLEDVEPEAFQQRLWRMFPHAFGGAMPLPQIDRVRWHMFPEVRVPVQGRLFAHYGGVDDVPDLLRVMDLQQEQLARSLGEGHRVIHGVAGSGKTMILGYRAEHLAKLHGALPDGAKPVLVLCYNEPLAVKLAGTMEAKGLGERVHCLHFHKWARAQLVAYGQGLPAPSLPRDAFFADMVDRVVRGVDTGHIPSGQYAAVLIDEGHDFEPEWLRLVSRMVDPATNSLLVLYDDAQSIYARARQKQFSFRSVGIQAQGRTSILKINYRNTRQILQTAHLIAADLLVPEDSTEDGVPLLQPVSCGRDGEAPVVVRLPSFRAEAAQVAKRLAAAHQEGHAWGDMAVLCRHYAQMEECASALRHKGLPHHVRKGTGSFHPADDTVKVMTMHASKGLEFPVVAMVGAGHMPSDGEDEREEARLFYVAATRATHRLVITASGEGAFAQRLDGVAVAA</sequence>
<evidence type="ECO:0000259" key="6">
    <source>
        <dbReference type="PROSITE" id="PS50965"/>
    </source>
</evidence>
<dbReference type="InterPro" id="IPR014017">
    <property type="entry name" value="DNA_helicase_UvrD-like_C"/>
</dbReference>
<evidence type="ECO:0000256" key="1">
    <source>
        <dbReference type="ARBA" id="ARBA00022741"/>
    </source>
</evidence>
<dbReference type="GO" id="GO:0005829">
    <property type="term" value="C:cytosol"/>
    <property type="evidence" value="ECO:0007669"/>
    <property type="project" value="TreeGrafter"/>
</dbReference>
<reference evidence="8" key="1">
    <citation type="submission" date="2016-10" db="EMBL/GenBank/DDBJ databases">
        <authorList>
            <person name="Varghese N."/>
            <person name="Submissions S."/>
        </authorList>
    </citation>
    <scope>NUCLEOTIDE SEQUENCE [LARGE SCALE GENOMIC DNA]</scope>
    <source>
        <strain evidence="8">DSM 17101</strain>
    </source>
</reference>
<dbReference type="SUPFAM" id="SSF52540">
    <property type="entry name" value="P-loop containing nucleoside triphosphate hydrolases"/>
    <property type="match status" value="1"/>
</dbReference>
<dbReference type="AlphaFoldDB" id="A0A1H0PCZ9"/>